<dbReference type="Pfam" id="PF01384">
    <property type="entry name" value="PHO4"/>
    <property type="match status" value="1"/>
</dbReference>
<evidence type="ECO:0000256" key="1">
    <source>
        <dbReference type="ARBA" id="ARBA00004651"/>
    </source>
</evidence>
<feature type="transmembrane region" description="Helical" evidence="11">
    <location>
        <begin position="198"/>
        <end position="216"/>
    </location>
</feature>
<keyword evidence="9 11" id="KW-0472">Membrane</keyword>
<protein>
    <recommendedName>
        <fullName evidence="11">Phosphate transporter</fullName>
    </recommendedName>
</protein>
<dbReference type="PANTHER" id="PTHR11101">
    <property type="entry name" value="PHOSPHATE TRANSPORTER"/>
    <property type="match status" value="1"/>
</dbReference>
<evidence type="ECO:0000256" key="9">
    <source>
        <dbReference type="ARBA" id="ARBA00023136"/>
    </source>
</evidence>
<evidence type="ECO:0000313" key="12">
    <source>
        <dbReference type="EMBL" id="UWX72244.1"/>
    </source>
</evidence>
<name>A0AB38TYN3_BURGA</name>
<evidence type="ECO:0000256" key="11">
    <source>
        <dbReference type="RuleBase" id="RU363058"/>
    </source>
</evidence>
<dbReference type="AlphaFoldDB" id="A0AB38TYN3"/>
<keyword evidence="3 11" id="KW-0813">Transport</keyword>
<evidence type="ECO:0000256" key="4">
    <source>
        <dbReference type="ARBA" id="ARBA00022475"/>
    </source>
</evidence>
<feature type="transmembrane region" description="Helical" evidence="11">
    <location>
        <begin position="237"/>
        <end position="256"/>
    </location>
</feature>
<comment type="catalytic activity">
    <reaction evidence="10">
        <text>phosphate(in) + H(+)(in) = phosphate(out) + H(+)(out)</text>
        <dbReference type="Rhea" id="RHEA:29939"/>
        <dbReference type="ChEBI" id="CHEBI:15378"/>
        <dbReference type="ChEBI" id="CHEBI:43474"/>
    </reaction>
</comment>
<comment type="similarity">
    <text evidence="2">Belongs to the inorganic phosphate transporter (PiT) (TC 2.A.20) family. Pit subfamily.</text>
</comment>
<evidence type="ECO:0000256" key="3">
    <source>
        <dbReference type="ARBA" id="ARBA00022448"/>
    </source>
</evidence>
<gene>
    <name evidence="12" type="ORF">NYZ96_27810</name>
</gene>
<dbReference type="EMBL" id="CP104215">
    <property type="protein sequence ID" value="UWX72244.1"/>
    <property type="molecule type" value="Genomic_DNA"/>
</dbReference>
<keyword evidence="5 11" id="KW-0592">Phosphate transport</keyword>
<dbReference type="Proteomes" id="UP001059745">
    <property type="component" value="Chromosome 2"/>
</dbReference>
<keyword evidence="8 11" id="KW-1133">Transmembrane helix</keyword>
<dbReference type="PANTHER" id="PTHR11101:SF65">
    <property type="entry name" value="LOW-AFFINITY INORGANIC PHOSPHATE TRANSPORTER PITA-RELATED"/>
    <property type="match status" value="1"/>
</dbReference>
<evidence type="ECO:0000256" key="6">
    <source>
        <dbReference type="ARBA" id="ARBA00022692"/>
    </source>
</evidence>
<evidence type="ECO:0000313" key="13">
    <source>
        <dbReference type="Proteomes" id="UP001059745"/>
    </source>
</evidence>
<evidence type="ECO:0000256" key="7">
    <source>
        <dbReference type="ARBA" id="ARBA00022847"/>
    </source>
</evidence>
<reference evidence="12" key="1">
    <citation type="submission" date="2022-09" db="EMBL/GenBank/DDBJ databases">
        <title>Genomic of Burkholderia gladioli.</title>
        <authorList>
            <person name="Wu H."/>
        </authorList>
    </citation>
    <scope>NUCLEOTIDE SEQUENCE</scope>
    <source>
        <strain evidence="12">ZN-S4</strain>
    </source>
</reference>
<evidence type="ECO:0000256" key="5">
    <source>
        <dbReference type="ARBA" id="ARBA00022592"/>
    </source>
</evidence>
<dbReference type="GO" id="GO:0015293">
    <property type="term" value="F:symporter activity"/>
    <property type="evidence" value="ECO:0007669"/>
    <property type="project" value="UniProtKB-KW"/>
</dbReference>
<feature type="transmembrane region" description="Helical" evidence="11">
    <location>
        <begin position="131"/>
        <end position="153"/>
    </location>
</feature>
<organism evidence="12 13">
    <name type="scientific">Burkholderia gladioli</name>
    <name type="common">Pseudomonas marginata</name>
    <name type="synonym">Phytomonas marginata</name>
    <dbReference type="NCBI Taxonomy" id="28095"/>
    <lineage>
        <taxon>Bacteria</taxon>
        <taxon>Pseudomonadati</taxon>
        <taxon>Pseudomonadota</taxon>
        <taxon>Betaproteobacteria</taxon>
        <taxon>Burkholderiales</taxon>
        <taxon>Burkholderiaceae</taxon>
        <taxon>Burkholderia</taxon>
    </lineage>
</organism>
<dbReference type="InterPro" id="IPR001204">
    <property type="entry name" value="Phos_transporter"/>
</dbReference>
<sequence>MNQPASPSVDLGRSRHLGLVIFFVVLVAGGAYVLSHLLADLAPVGEHSIFPYLLLGTALLIALGFEFVNGFHDTANAVATVIYTHSLTPNVAVVWSGLWNFAGVLLSSGAVAFGILQLLPVELILQVGSGAGFAMVFALLIAAIVWNLATWYFGLPSSSSHTLIGSIIGVGLMNQLMHGASGTSGVDWSQALGVGKSLLFSPIVGFLFAGLLLLILKAVLKVPALYQEPPKDQAPPFWIRCLLILTCTGVSFAHGSNDGQKGMGLIMLILIGTVPTAYALNKAVTPAESQTFIAVAHQAAASFGKYSNGIVAPANSRQAVETYVQTRELKPETLPAVQQLSNSLAAAVGSTGSIASVPQGDVDNLRNTMYLVSEAIRLMEKAKQPAFSADDHAAIDNYRQQLDHATKFIPTWVKVAVALALGLGTMVGWKRIVVTVGEKIGKQHLTYGQGASAEAVAMITIGAADMYGLPVSTTHVLSSGVAGTMAANGSGLQWSTVRSLILAWVLTLPASIALAGLLYWVFHSLF</sequence>
<feature type="transmembrane region" description="Helical" evidence="11">
    <location>
        <begin position="49"/>
        <end position="68"/>
    </location>
</feature>
<accession>A0AB38TYN3</accession>
<dbReference type="GO" id="GO:0035435">
    <property type="term" value="P:phosphate ion transmembrane transport"/>
    <property type="evidence" value="ECO:0007669"/>
    <property type="project" value="TreeGrafter"/>
</dbReference>
<dbReference type="GO" id="GO:0005886">
    <property type="term" value="C:plasma membrane"/>
    <property type="evidence" value="ECO:0007669"/>
    <property type="project" value="UniProtKB-SubCell"/>
</dbReference>
<dbReference type="RefSeq" id="WP_013689378.1">
    <property type="nucleotide sequence ID" value="NZ_CADEPT010000008.1"/>
</dbReference>
<evidence type="ECO:0000256" key="8">
    <source>
        <dbReference type="ARBA" id="ARBA00022989"/>
    </source>
</evidence>
<dbReference type="GO" id="GO:0005315">
    <property type="term" value="F:phosphate transmembrane transporter activity"/>
    <property type="evidence" value="ECO:0007669"/>
    <property type="project" value="InterPro"/>
</dbReference>
<keyword evidence="7" id="KW-0769">Symport</keyword>
<evidence type="ECO:0000256" key="10">
    <source>
        <dbReference type="ARBA" id="ARBA00047348"/>
    </source>
</evidence>
<feature type="transmembrane region" description="Helical" evidence="11">
    <location>
        <begin position="262"/>
        <end position="280"/>
    </location>
</feature>
<evidence type="ECO:0000256" key="2">
    <source>
        <dbReference type="ARBA" id="ARBA00005342"/>
    </source>
</evidence>
<proteinExistence type="inferred from homology"/>
<feature type="transmembrane region" description="Helical" evidence="11">
    <location>
        <begin position="16"/>
        <end position="37"/>
    </location>
</feature>
<keyword evidence="6 11" id="KW-0812">Transmembrane</keyword>
<keyword evidence="4" id="KW-1003">Cell membrane</keyword>
<feature type="transmembrane region" description="Helical" evidence="11">
    <location>
        <begin position="98"/>
        <end position="119"/>
    </location>
</feature>
<feature type="transmembrane region" description="Helical" evidence="11">
    <location>
        <begin position="500"/>
        <end position="522"/>
    </location>
</feature>
<comment type="subcellular location">
    <subcellularLocation>
        <location evidence="1">Cell membrane</location>
        <topology evidence="1">Multi-pass membrane protein</topology>
    </subcellularLocation>
    <subcellularLocation>
        <location evidence="11">Membrane</location>
        <topology evidence="11">Multi-pass membrane protein</topology>
    </subcellularLocation>
</comment>